<feature type="compositionally biased region" description="Basic and acidic residues" evidence="1">
    <location>
        <begin position="259"/>
        <end position="269"/>
    </location>
</feature>
<proteinExistence type="predicted"/>
<feature type="compositionally biased region" description="Basic and acidic residues" evidence="1">
    <location>
        <begin position="146"/>
        <end position="162"/>
    </location>
</feature>
<reference evidence="2" key="1">
    <citation type="journal article" date="2020" name="Stud. Mycol.">
        <title>101 Dothideomycetes genomes: a test case for predicting lifestyles and emergence of pathogens.</title>
        <authorList>
            <person name="Haridas S."/>
            <person name="Albert R."/>
            <person name="Binder M."/>
            <person name="Bloem J."/>
            <person name="Labutti K."/>
            <person name="Salamov A."/>
            <person name="Andreopoulos B."/>
            <person name="Baker S."/>
            <person name="Barry K."/>
            <person name="Bills G."/>
            <person name="Bluhm B."/>
            <person name="Cannon C."/>
            <person name="Castanera R."/>
            <person name="Culley D."/>
            <person name="Daum C."/>
            <person name="Ezra D."/>
            <person name="Gonzalez J."/>
            <person name="Henrissat B."/>
            <person name="Kuo A."/>
            <person name="Liang C."/>
            <person name="Lipzen A."/>
            <person name="Lutzoni F."/>
            <person name="Magnuson J."/>
            <person name="Mondo S."/>
            <person name="Nolan M."/>
            <person name="Ohm R."/>
            <person name="Pangilinan J."/>
            <person name="Park H.-J."/>
            <person name="Ramirez L."/>
            <person name="Alfaro M."/>
            <person name="Sun H."/>
            <person name="Tritt A."/>
            <person name="Yoshinaga Y."/>
            <person name="Zwiers L.-H."/>
            <person name="Turgeon B."/>
            <person name="Goodwin S."/>
            <person name="Spatafora J."/>
            <person name="Crous P."/>
            <person name="Grigoriev I."/>
        </authorList>
    </citation>
    <scope>NUCLEOTIDE SEQUENCE</scope>
    <source>
        <strain evidence="2">CBS 133067</strain>
    </source>
</reference>
<dbReference type="AlphaFoldDB" id="A0A9P4M7J1"/>
<feature type="compositionally biased region" description="Polar residues" evidence="1">
    <location>
        <begin position="239"/>
        <end position="258"/>
    </location>
</feature>
<protein>
    <recommendedName>
        <fullName evidence="4">Myb-like domain-containing protein</fullName>
    </recommendedName>
</protein>
<feature type="compositionally biased region" description="Low complexity" evidence="1">
    <location>
        <begin position="183"/>
        <end position="193"/>
    </location>
</feature>
<evidence type="ECO:0000256" key="1">
    <source>
        <dbReference type="SAM" id="MobiDB-lite"/>
    </source>
</evidence>
<name>A0A9P4M7J1_9PEZI</name>
<accession>A0A9P4M7J1</accession>
<dbReference type="Proteomes" id="UP000799772">
    <property type="component" value="Unassembled WGS sequence"/>
</dbReference>
<evidence type="ECO:0000313" key="2">
    <source>
        <dbReference type="EMBL" id="KAF2097392.1"/>
    </source>
</evidence>
<keyword evidence="3" id="KW-1185">Reference proteome</keyword>
<dbReference type="EMBL" id="ML978128">
    <property type="protein sequence ID" value="KAF2097392.1"/>
    <property type="molecule type" value="Genomic_DNA"/>
</dbReference>
<organism evidence="2 3">
    <name type="scientific">Rhizodiscina lignyota</name>
    <dbReference type="NCBI Taxonomy" id="1504668"/>
    <lineage>
        <taxon>Eukaryota</taxon>
        <taxon>Fungi</taxon>
        <taxon>Dikarya</taxon>
        <taxon>Ascomycota</taxon>
        <taxon>Pezizomycotina</taxon>
        <taxon>Dothideomycetes</taxon>
        <taxon>Pleosporomycetidae</taxon>
        <taxon>Aulographales</taxon>
        <taxon>Rhizodiscinaceae</taxon>
        <taxon>Rhizodiscina</taxon>
    </lineage>
</organism>
<comment type="caution">
    <text evidence="2">The sequence shown here is derived from an EMBL/GenBank/DDBJ whole genome shotgun (WGS) entry which is preliminary data.</text>
</comment>
<feature type="region of interest" description="Disordered" evidence="1">
    <location>
        <begin position="112"/>
        <end position="293"/>
    </location>
</feature>
<evidence type="ECO:0008006" key="4">
    <source>
        <dbReference type="Google" id="ProtNLM"/>
    </source>
</evidence>
<evidence type="ECO:0000313" key="3">
    <source>
        <dbReference type="Proteomes" id="UP000799772"/>
    </source>
</evidence>
<gene>
    <name evidence="2" type="ORF">NA57DRAFT_77649</name>
</gene>
<dbReference type="OrthoDB" id="5371646at2759"/>
<feature type="compositionally biased region" description="Polar residues" evidence="1">
    <location>
        <begin position="277"/>
        <end position="293"/>
    </location>
</feature>
<sequence length="293" mass="32187">MERPPERPWRDYEKVELFANIIRASNVSPDDLFRFIAQQQIGPLWDHTLLPYGRTRAECEVQFEQYRRQMPYQPRASLSGGPTTQYPVPTVGYGVPARGRSMYDPQAIGGRVLLPKTTPSTPSEPGPAFPQSPVTEAPATRKRGRPPKEEVSRRRAEAELRGEPYPPPRSKRRNNRPSGTQEAPSPLTMTPLTAAPPPALIATPTGAHPTETGSESSGSKRRRTRPADIAVEPAVPHSTYESPPQTSFTQQPSASTTSGREDTDVRMEGAEEGAAPTRSQSYHNIVGITRSSA</sequence>